<dbReference type="RefSeq" id="YP_010761541.1">
    <property type="nucleotide sequence ID" value="NC_073598.1"/>
</dbReference>
<protein>
    <submittedName>
        <fullName evidence="1">Uncharacterized protein</fullName>
    </submittedName>
</protein>
<dbReference type="Proteomes" id="UP000501086">
    <property type="component" value="Segment"/>
</dbReference>
<name>A0A6G8R2C0_9CAUD</name>
<accession>A0A6G8R2C0</accession>
<gene>
    <name evidence="1" type="primary">22</name>
    <name evidence="1" type="ORF">SEA_BLUEFEATHER_22</name>
</gene>
<dbReference type="GeneID" id="80090789"/>
<sequence>MAAPSKLDARGRLTALTERELAQARWDEATRVKDAYASMVSKRRSTWRAAPAGPDAAKARRNLKEAVDQMDAASKAEREAWRAWHRLGRAET</sequence>
<evidence type="ECO:0000313" key="1">
    <source>
        <dbReference type="EMBL" id="QIN94326.1"/>
    </source>
</evidence>
<dbReference type="EMBL" id="MT024867">
    <property type="protein sequence ID" value="QIN94326.1"/>
    <property type="molecule type" value="Genomic_DNA"/>
</dbReference>
<dbReference type="KEGG" id="vg:80090789"/>
<keyword evidence="2" id="KW-1185">Reference proteome</keyword>
<reference evidence="1 2" key="1">
    <citation type="submission" date="2020-02" db="EMBL/GenBank/DDBJ databases">
        <authorList>
            <person name="Demo S.M."/>
            <person name="Guardino K.C."/>
            <person name="Hobbs B.M."/>
            <person name="Hoh K.J."/>
            <person name="Lee E."/>
            <person name="Vuong I.K."/>
            <person name="Kapinos A."/>
            <person name="Freise A.C."/>
            <person name="Reddi K."/>
            <person name="Moberg-Parker J."/>
            <person name="Garlena R.A."/>
            <person name="Russell D.A."/>
            <person name="Pope W.H."/>
            <person name="Jacobs-Sera D."/>
            <person name="Hatfull G.F."/>
        </authorList>
    </citation>
    <scope>NUCLEOTIDE SEQUENCE [LARGE SCALE GENOMIC DNA]</scope>
</reference>
<organism evidence="1 2">
    <name type="scientific">Arthrobacter phage BlueFeather</name>
    <dbReference type="NCBI Taxonomy" id="2713258"/>
    <lineage>
        <taxon>Viruses</taxon>
        <taxon>Duplodnaviria</taxon>
        <taxon>Heunggongvirae</taxon>
        <taxon>Uroviricota</taxon>
        <taxon>Caudoviricetes</taxon>
        <taxon>Caudoviricetes incertae sedis</taxon>
        <taxon>Bluefeathervirus</taxon>
        <taxon>Bluefeathervirus bluefeather</taxon>
    </lineage>
</organism>
<proteinExistence type="predicted"/>
<evidence type="ECO:0000313" key="2">
    <source>
        <dbReference type="Proteomes" id="UP000501086"/>
    </source>
</evidence>